<evidence type="ECO:0000313" key="2">
    <source>
        <dbReference type="Proteomes" id="UP000735302"/>
    </source>
</evidence>
<reference evidence="1 2" key="1">
    <citation type="journal article" date="2021" name="Elife">
        <title>Chloroplast acquisition without the gene transfer in kleptoplastic sea slugs, Plakobranchus ocellatus.</title>
        <authorList>
            <person name="Maeda T."/>
            <person name="Takahashi S."/>
            <person name="Yoshida T."/>
            <person name="Shimamura S."/>
            <person name="Takaki Y."/>
            <person name="Nagai Y."/>
            <person name="Toyoda A."/>
            <person name="Suzuki Y."/>
            <person name="Arimoto A."/>
            <person name="Ishii H."/>
            <person name="Satoh N."/>
            <person name="Nishiyama T."/>
            <person name="Hasebe M."/>
            <person name="Maruyama T."/>
            <person name="Minagawa J."/>
            <person name="Obokata J."/>
            <person name="Shigenobu S."/>
        </authorList>
    </citation>
    <scope>NUCLEOTIDE SEQUENCE [LARGE SCALE GENOMIC DNA]</scope>
</reference>
<name>A0AAV3YP07_9GAST</name>
<keyword evidence="2" id="KW-1185">Reference proteome</keyword>
<dbReference type="EMBL" id="BLXT01001278">
    <property type="protein sequence ID" value="GFN84161.1"/>
    <property type="molecule type" value="Genomic_DNA"/>
</dbReference>
<organism evidence="1 2">
    <name type="scientific">Plakobranchus ocellatus</name>
    <dbReference type="NCBI Taxonomy" id="259542"/>
    <lineage>
        <taxon>Eukaryota</taxon>
        <taxon>Metazoa</taxon>
        <taxon>Spiralia</taxon>
        <taxon>Lophotrochozoa</taxon>
        <taxon>Mollusca</taxon>
        <taxon>Gastropoda</taxon>
        <taxon>Heterobranchia</taxon>
        <taxon>Euthyneura</taxon>
        <taxon>Panpulmonata</taxon>
        <taxon>Sacoglossa</taxon>
        <taxon>Placobranchoidea</taxon>
        <taxon>Plakobranchidae</taxon>
        <taxon>Plakobranchus</taxon>
    </lineage>
</organism>
<sequence length="101" mass="11599">MARWINKCQLFLRLTVHANKVTQWVEHLTPTLTDNGLSAPCAQPATPASLRTFECASVIVEMAKKYGLYVQAWLKKQEKGVYRIGDNFTGHRKESRDIREH</sequence>
<dbReference type="AlphaFoldDB" id="A0AAV3YP07"/>
<proteinExistence type="predicted"/>
<accession>A0AAV3YP07</accession>
<dbReference type="Proteomes" id="UP000735302">
    <property type="component" value="Unassembled WGS sequence"/>
</dbReference>
<gene>
    <name evidence="1" type="ORF">PoB_001066700</name>
</gene>
<protein>
    <submittedName>
        <fullName evidence="1">Uncharacterized protein</fullName>
    </submittedName>
</protein>
<comment type="caution">
    <text evidence="1">The sequence shown here is derived from an EMBL/GenBank/DDBJ whole genome shotgun (WGS) entry which is preliminary data.</text>
</comment>
<evidence type="ECO:0000313" key="1">
    <source>
        <dbReference type="EMBL" id="GFN84161.1"/>
    </source>
</evidence>